<proteinExistence type="predicted"/>
<dbReference type="HOGENOM" id="CLU_3069090_0_0_1"/>
<dbReference type="EMBL" id="DS547119">
    <property type="protein sequence ID" value="EDR04223.1"/>
    <property type="molecule type" value="Genomic_DNA"/>
</dbReference>
<evidence type="ECO:0000313" key="2">
    <source>
        <dbReference type="Proteomes" id="UP000001194"/>
    </source>
</evidence>
<dbReference type="KEGG" id="lbc:LACBIDRAFT_304935"/>
<evidence type="ECO:0000313" key="1">
    <source>
        <dbReference type="EMBL" id="EDR04223.1"/>
    </source>
</evidence>
<dbReference type="Proteomes" id="UP000001194">
    <property type="component" value="Unassembled WGS sequence"/>
</dbReference>
<accession>B0DMP3</accession>
<dbReference type="GeneID" id="6080848"/>
<dbReference type="InParanoid" id="B0DMP3"/>
<sequence>MMDTCPPRISKQCRIDHLYRDKLPSKVFTTLTSCSPLVALSTPKQRILNISEA</sequence>
<dbReference type="RefSeq" id="XP_001885114.1">
    <property type="nucleotide sequence ID" value="XM_001885079.1"/>
</dbReference>
<keyword evidence="2" id="KW-1185">Reference proteome</keyword>
<name>B0DMP3_LACBS</name>
<reference evidence="1 2" key="1">
    <citation type="journal article" date="2008" name="Nature">
        <title>The genome of Laccaria bicolor provides insights into mycorrhizal symbiosis.</title>
        <authorList>
            <person name="Martin F."/>
            <person name="Aerts A."/>
            <person name="Ahren D."/>
            <person name="Brun A."/>
            <person name="Danchin E.G.J."/>
            <person name="Duchaussoy F."/>
            <person name="Gibon J."/>
            <person name="Kohler A."/>
            <person name="Lindquist E."/>
            <person name="Pereda V."/>
            <person name="Salamov A."/>
            <person name="Shapiro H.J."/>
            <person name="Wuyts J."/>
            <person name="Blaudez D."/>
            <person name="Buee M."/>
            <person name="Brokstein P."/>
            <person name="Canbaeck B."/>
            <person name="Cohen D."/>
            <person name="Courty P.E."/>
            <person name="Coutinho P.M."/>
            <person name="Delaruelle C."/>
            <person name="Detter J.C."/>
            <person name="Deveau A."/>
            <person name="DiFazio S."/>
            <person name="Duplessis S."/>
            <person name="Fraissinet-Tachet L."/>
            <person name="Lucic E."/>
            <person name="Frey-Klett P."/>
            <person name="Fourrey C."/>
            <person name="Feussner I."/>
            <person name="Gay G."/>
            <person name="Grimwood J."/>
            <person name="Hoegger P.J."/>
            <person name="Jain P."/>
            <person name="Kilaru S."/>
            <person name="Labbe J."/>
            <person name="Lin Y.C."/>
            <person name="Legue V."/>
            <person name="Le Tacon F."/>
            <person name="Marmeisse R."/>
            <person name="Melayah D."/>
            <person name="Montanini B."/>
            <person name="Muratet M."/>
            <person name="Nehls U."/>
            <person name="Niculita-Hirzel H."/>
            <person name="Oudot-Le Secq M.P."/>
            <person name="Peter M."/>
            <person name="Quesneville H."/>
            <person name="Rajashekar B."/>
            <person name="Reich M."/>
            <person name="Rouhier N."/>
            <person name="Schmutz J."/>
            <person name="Yin T."/>
            <person name="Chalot M."/>
            <person name="Henrissat B."/>
            <person name="Kuees U."/>
            <person name="Lucas S."/>
            <person name="Van de Peer Y."/>
            <person name="Podila G.K."/>
            <person name="Polle A."/>
            <person name="Pukkila P.J."/>
            <person name="Richardson P.M."/>
            <person name="Rouze P."/>
            <person name="Sanders I.R."/>
            <person name="Stajich J.E."/>
            <person name="Tunlid A."/>
            <person name="Tuskan G."/>
            <person name="Grigoriev I.V."/>
        </authorList>
    </citation>
    <scope>NUCLEOTIDE SEQUENCE [LARGE SCALE GENOMIC DNA]</scope>
    <source>
        <strain evidence="2">S238N-H82 / ATCC MYA-4686</strain>
    </source>
</reference>
<dbReference type="AlphaFoldDB" id="B0DMP3"/>
<protein>
    <submittedName>
        <fullName evidence="1">Predicted protein</fullName>
    </submittedName>
</protein>
<organism evidence="2">
    <name type="scientific">Laccaria bicolor (strain S238N-H82 / ATCC MYA-4686)</name>
    <name type="common">Bicoloured deceiver</name>
    <name type="synonym">Laccaria laccata var. bicolor</name>
    <dbReference type="NCBI Taxonomy" id="486041"/>
    <lineage>
        <taxon>Eukaryota</taxon>
        <taxon>Fungi</taxon>
        <taxon>Dikarya</taxon>
        <taxon>Basidiomycota</taxon>
        <taxon>Agaricomycotina</taxon>
        <taxon>Agaricomycetes</taxon>
        <taxon>Agaricomycetidae</taxon>
        <taxon>Agaricales</taxon>
        <taxon>Agaricineae</taxon>
        <taxon>Hydnangiaceae</taxon>
        <taxon>Laccaria</taxon>
    </lineage>
</organism>
<gene>
    <name evidence="1" type="ORF">LACBIDRAFT_304935</name>
</gene>